<dbReference type="RefSeq" id="WP_120514998.1">
    <property type="nucleotide sequence ID" value="NZ_QXZY01000002.1"/>
</dbReference>
<comment type="caution">
    <text evidence="3">The sequence shown here is derived from an EMBL/GenBank/DDBJ whole genome shotgun (WGS) entry which is preliminary data.</text>
</comment>
<dbReference type="Pfam" id="PF13435">
    <property type="entry name" value="Cytochrome_C554"/>
    <property type="match status" value="2"/>
</dbReference>
<dbReference type="Gene3D" id="1.10.1130.10">
    <property type="entry name" value="Flavocytochrome C3, Chain A"/>
    <property type="match status" value="1"/>
</dbReference>
<dbReference type="Proteomes" id="UP000279089">
    <property type="component" value="Unassembled WGS sequence"/>
</dbReference>
<dbReference type="OrthoDB" id="9814800at2"/>
<dbReference type="EMBL" id="RMBX01000003">
    <property type="protein sequence ID" value="RPD42023.1"/>
    <property type="molecule type" value="Genomic_DNA"/>
</dbReference>
<evidence type="ECO:0000259" key="2">
    <source>
        <dbReference type="Pfam" id="PF13435"/>
    </source>
</evidence>
<dbReference type="Gene3D" id="3.90.10.10">
    <property type="entry name" value="Cytochrome C3"/>
    <property type="match status" value="1"/>
</dbReference>
<dbReference type="SUPFAM" id="SSF48695">
    <property type="entry name" value="Multiheme cytochromes"/>
    <property type="match status" value="1"/>
</dbReference>
<reference evidence="4" key="1">
    <citation type="submission" date="2018-11" db="EMBL/GenBank/DDBJ databases">
        <title>Chitinophaga lutea sp.nov., isolate from arsenic contaminated soil.</title>
        <authorList>
            <person name="Zong Y."/>
        </authorList>
    </citation>
    <scope>NUCLEOTIDE SEQUENCE [LARGE SCALE GENOMIC DNA]</scope>
    <source>
        <strain evidence="4">YLT18</strain>
    </source>
</reference>
<dbReference type="AlphaFoldDB" id="A0A3N4N336"/>
<proteinExistence type="predicted"/>
<name>A0A3N4N336_9BACT</name>
<evidence type="ECO:0000256" key="1">
    <source>
        <dbReference type="ARBA" id="ARBA00022729"/>
    </source>
</evidence>
<dbReference type="InterPro" id="IPR023155">
    <property type="entry name" value="Cyt_c-552/4"/>
</dbReference>
<evidence type="ECO:0000313" key="4">
    <source>
        <dbReference type="Proteomes" id="UP000279089"/>
    </source>
</evidence>
<sequence>MNKRQAFVCGFIISCVIVLSRCIGTGPEKKETDLRGEQYASQASCATCHKTVYDAYLNTAHHNTSAEANAQTVMGSFTAPGNIYHYTDDKTVVMEKRDSGLYQSGYDKDTLRETHRFDIAIGSGKKAQTFLYWNDGKFFQLPVSYLVGAHQWANSPGFPPTHPKFDRVIPSACFGCHTSSVGIKEAEIKGLQVTETFHKNQTVYGIDCQRCHGPAAAHVDYHTEHPREKQARHITRIRALANQQRLDQCALCHSGLSTAQQSVFDFKPGDDLTDYFLPEIGTPAKATSLDVHGNQYQLFTASKCFIQSREMNCSNCHNPHTRETGNMQMFSQRCMNCHQAGGANFCTLKTLPVATLSQNCVDCHMPALPSNAITLLTNGAANPTPDSIRTHLITIYPEETERIISMLKKQ</sequence>
<organism evidence="3 4">
    <name type="scientific">Chitinophaga barathri</name>
    <dbReference type="NCBI Taxonomy" id="1647451"/>
    <lineage>
        <taxon>Bacteria</taxon>
        <taxon>Pseudomonadati</taxon>
        <taxon>Bacteroidota</taxon>
        <taxon>Chitinophagia</taxon>
        <taxon>Chitinophagales</taxon>
        <taxon>Chitinophagaceae</taxon>
        <taxon>Chitinophaga</taxon>
    </lineage>
</organism>
<dbReference type="PANTHER" id="PTHR35038:SF8">
    <property type="entry name" value="C-TYPE POLYHEME CYTOCHROME OMCC"/>
    <property type="match status" value="1"/>
</dbReference>
<dbReference type="InterPro" id="IPR051829">
    <property type="entry name" value="Multiheme_Cytochr_ET"/>
</dbReference>
<evidence type="ECO:0000313" key="3">
    <source>
        <dbReference type="EMBL" id="RPD42023.1"/>
    </source>
</evidence>
<feature type="domain" description="Cytochrome c-552/4" evidence="2">
    <location>
        <begin position="171"/>
        <end position="213"/>
    </location>
</feature>
<keyword evidence="1" id="KW-0732">Signal</keyword>
<feature type="domain" description="Cytochrome c-552/4" evidence="2">
    <location>
        <begin position="44"/>
        <end position="70"/>
    </location>
</feature>
<dbReference type="PANTHER" id="PTHR35038">
    <property type="entry name" value="DISSIMILATORY SULFITE REDUCTASE SIRA"/>
    <property type="match status" value="1"/>
</dbReference>
<protein>
    <recommendedName>
        <fullName evidence="2">Cytochrome c-552/4 domain-containing protein</fullName>
    </recommendedName>
</protein>
<dbReference type="PROSITE" id="PS51257">
    <property type="entry name" value="PROKAR_LIPOPROTEIN"/>
    <property type="match status" value="1"/>
</dbReference>
<accession>A0A3N4N336</accession>
<keyword evidence="4" id="KW-1185">Reference proteome</keyword>
<dbReference type="InterPro" id="IPR036280">
    <property type="entry name" value="Multihaem_cyt_sf"/>
</dbReference>
<gene>
    <name evidence="3" type="ORF">EG028_07685</name>
</gene>